<feature type="transmembrane region" description="Helical" evidence="1">
    <location>
        <begin position="161"/>
        <end position="192"/>
    </location>
</feature>
<dbReference type="InterPro" id="IPR007163">
    <property type="entry name" value="VCA0040-like"/>
</dbReference>
<keyword evidence="1" id="KW-1133">Transmembrane helix</keyword>
<gene>
    <name evidence="2" type="ORF">MNBD_UNCLBAC01-711</name>
</gene>
<name>A0A3B1DJ32_9ZZZZ</name>
<protein>
    <submittedName>
        <fullName evidence="2">FIG028593: membrane protein</fullName>
    </submittedName>
</protein>
<accession>A0A3B1DJ32</accession>
<dbReference type="PANTHER" id="PTHR37308:SF1">
    <property type="entry name" value="POLYPRENYL-PHOSPHATE TRANSPORTER"/>
    <property type="match status" value="1"/>
</dbReference>
<sequence length="313" mass="34365">MSNAANPPRKISEYIKIVFKGFCMGTADVIPGVSGGTLAFLLGIYEELIQSIRSFNIKFVQRLCKLQFKEAFDNVGWKFLGTLVFGILCAIVSLAKLITWLLTDKPILVNAFFFGLIFATIFVIGRIIKKRTPSKMMAIVVSAAAMYFLVGMVPVETPTAAWFLFLCGAIAISAMILPGISGSFILVLLGKYQFILEAVHERNLFVIAVVGLGIVCGIVTFVRILGVLFDRYHDLTVSILTGIVIGSLRKIWPWKETLRTIEGSHGEMIPIEQINILPAQIDGELMGAMVLMIIGFVLAMVLNKSPNQGLLSK</sequence>
<evidence type="ECO:0000313" key="2">
    <source>
        <dbReference type="EMBL" id="VAX34970.1"/>
    </source>
</evidence>
<dbReference type="AlphaFoldDB" id="A0A3B1DJ32"/>
<reference evidence="2" key="1">
    <citation type="submission" date="2018-06" db="EMBL/GenBank/DDBJ databases">
        <authorList>
            <person name="Zhirakovskaya E."/>
        </authorList>
    </citation>
    <scope>NUCLEOTIDE SEQUENCE</scope>
</reference>
<keyword evidence="1" id="KW-0812">Transmembrane</keyword>
<dbReference type="EMBL" id="UOGJ01000020">
    <property type="protein sequence ID" value="VAX34970.1"/>
    <property type="molecule type" value="Genomic_DNA"/>
</dbReference>
<feature type="transmembrane region" description="Helical" evidence="1">
    <location>
        <begin position="204"/>
        <end position="229"/>
    </location>
</feature>
<dbReference type="PANTHER" id="PTHR37308">
    <property type="entry name" value="INTEGRAL MEMBRANE PROTEIN"/>
    <property type="match status" value="1"/>
</dbReference>
<feature type="transmembrane region" description="Helical" evidence="1">
    <location>
        <begin position="285"/>
        <end position="303"/>
    </location>
</feature>
<feature type="transmembrane region" description="Helical" evidence="1">
    <location>
        <begin position="107"/>
        <end position="124"/>
    </location>
</feature>
<organism evidence="2">
    <name type="scientific">hydrothermal vent metagenome</name>
    <dbReference type="NCBI Taxonomy" id="652676"/>
    <lineage>
        <taxon>unclassified sequences</taxon>
        <taxon>metagenomes</taxon>
        <taxon>ecological metagenomes</taxon>
    </lineage>
</organism>
<feature type="transmembrane region" description="Helical" evidence="1">
    <location>
        <begin position="136"/>
        <end position="155"/>
    </location>
</feature>
<feature type="transmembrane region" description="Helical" evidence="1">
    <location>
        <begin position="79"/>
        <end position="101"/>
    </location>
</feature>
<dbReference type="Pfam" id="PF04018">
    <property type="entry name" value="VCA0040-like"/>
    <property type="match status" value="1"/>
</dbReference>
<evidence type="ECO:0000256" key="1">
    <source>
        <dbReference type="SAM" id="Phobius"/>
    </source>
</evidence>
<keyword evidence="1" id="KW-0472">Membrane</keyword>
<proteinExistence type="predicted"/>